<evidence type="ECO:0000313" key="3">
    <source>
        <dbReference type="Proteomes" id="UP000682111"/>
    </source>
</evidence>
<keyword evidence="1" id="KW-0812">Transmembrane</keyword>
<organism evidence="2 3">
    <name type="scientific">Robertmurraya siralis</name>
    <dbReference type="NCBI Taxonomy" id="77777"/>
    <lineage>
        <taxon>Bacteria</taxon>
        <taxon>Bacillati</taxon>
        <taxon>Bacillota</taxon>
        <taxon>Bacilli</taxon>
        <taxon>Bacillales</taxon>
        <taxon>Bacillaceae</taxon>
        <taxon>Robertmurraya</taxon>
    </lineage>
</organism>
<dbReference type="PANTHER" id="PTHR39164:SF1">
    <property type="entry name" value="PROTEIN CCDC"/>
    <property type="match status" value="1"/>
</dbReference>
<evidence type="ECO:0000313" key="2">
    <source>
        <dbReference type="EMBL" id="GIN61670.1"/>
    </source>
</evidence>
<feature type="transmembrane region" description="Helical" evidence="1">
    <location>
        <begin position="35"/>
        <end position="54"/>
    </location>
</feature>
<comment type="caution">
    <text evidence="2">The sequence shown here is derived from an EMBL/GenBank/DDBJ whole genome shotgun (WGS) entry which is preliminary data.</text>
</comment>
<sequence length="162" mass="18418">MDYVVITSIGAVFMAFFAMIIRMKAAKKPVSAKKIILPPIFMSSGALMFIFPMFRVTPLELIEAVTVGLLFSILLIKTSKFEIRDNDIYLKRSRAFIYILISLLVIRVLAKLVLSATIDVGQLGGMFWILAFGMIVPWRIAMYVNYRKLQQQLFDDVPTKTV</sequence>
<keyword evidence="1" id="KW-0472">Membrane</keyword>
<dbReference type="Pfam" id="PF07301">
    <property type="entry name" value="DUF1453"/>
    <property type="match status" value="1"/>
</dbReference>
<dbReference type="Proteomes" id="UP000682111">
    <property type="component" value="Unassembled WGS sequence"/>
</dbReference>
<feature type="transmembrane region" description="Helical" evidence="1">
    <location>
        <begin position="60"/>
        <end position="76"/>
    </location>
</feature>
<dbReference type="InterPro" id="IPR031306">
    <property type="entry name" value="CcdC"/>
</dbReference>
<protein>
    <submittedName>
        <fullName evidence="2">Protein CcdC</fullName>
    </submittedName>
</protein>
<keyword evidence="1" id="KW-1133">Transmembrane helix</keyword>
<keyword evidence="3" id="KW-1185">Reference proteome</keyword>
<accession>A0A920BT19</accession>
<proteinExistence type="predicted"/>
<name>A0A920BT19_9BACI</name>
<dbReference type="RefSeq" id="WP_212933476.1">
    <property type="nucleotide sequence ID" value="NZ_BORC01000002.1"/>
</dbReference>
<dbReference type="PIRSF" id="PIRSF021441">
    <property type="entry name" value="DUF1453"/>
    <property type="match status" value="1"/>
</dbReference>
<gene>
    <name evidence="2" type="primary">ccdC</name>
    <name evidence="2" type="ORF">J27TS8_16630</name>
</gene>
<dbReference type="AlphaFoldDB" id="A0A920BT19"/>
<evidence type="ECO:0000256" key="1">
    <source>
        <dbReference type="SAM" id="Phobius"/>
    </source>
</evidence>
<feature type="transmembrane region" description="Helical" evidence="1">
    <location>
        <begin position="126"/>
        <end position="144"/>
    </location>
</feature>
<dbReference type="EMBL" id="BORC01000002">
    <property type="protein sequence ID" value="GIN61670.1"/>
    <property type="molecule type" value="Genomic_DNA"/>
</dbReference>
<reference evidence="2" key="1">
    <citation type="submission" date="2021-03" db="EMBL/GenBank/DDBJ databases">
        <title>Antimicrobial resistance genes in bacteria isolated from Japanese honey, and their potential for conferring macrolide and lincosamide resistance in the American foulbrood pathogen Paenibacillus larvae.</title>
        <authorList>
            <person name="Okamoto M."/>
            <person name="Kumagai M."/>
            <person name="Kanamori H."/>
            <person name="Takamatsu D."/>
        </authorList>
    </citation>
    <scope>NUCLEOTIDE SEQUENCE</scope>
    <source>
        <strain evidence="2">J27TS8</strain>
    </source>
</reference>
<dbReference type="PANTHER" id="PTHR39164">
    <property type="entry name" value="PROTEIN CCDC"/>
    <property type="match status" value="1"/>
</dbReference>
<feature type="transmembrane region" description="Helical" evidence="1">
    <location>
        <begin position="6"/>
        <end position="23"/>
    </location>
</feature>
<dbReference type="InterPro" id="IPR058247">
    <property type="entry name" value="DUF1453"/>
</dbReference>
<feature type="transmembrane region" description="Helical" evidence="1">
    <location>
        <begin position="96"/>
        <end position="114"/>
    </location>
</feature>